<evidence type="ECO:0000256" key="2">
    <source>
        <dbReference type="ARBA" id="ARBA00022695"/>
    </source>
</evidence>
<dbReference type="AlphaFoldDB" id="A0A7E4UR70"/>
<dbReference type="SUPFAM" id="SSF50630">
    <property type="entry name" value="Acid proteases"/>
    <property type="match status" value="1"/>
</dbReference>
<dbReference type="GO" id="GO:0004190">
    <property type="term" value="F:aspartic-type endopeptidase activity"/>
    <property type="evidence" value="ECO:0007669"/>
    <property type="project" value="InterPro"/>
</dbReference>
<dbReference type="WBParaSite" id="Pan_g11513.t1">
    <property type="protein sequence ID" value="Pan_g11513.t1"/>
    <property type="gene ID" value="Pan_g11513"/>
</dbReference>
<keyword evidence="5" id="KW-0378">Hydrolase</keyword>
<dbReference type="Gene3D" id="2.40.70.10">
    <property type="entry name" value="Acid Proteases"/>
    <property type="match status" value="1"/>
</dbReference>
<keyword evidence="1" id="KW-0808">Transferase</keyword>
<keyword evidence="2" id="KW-0548">Nucleotidyltransferase</keyword>
<dbReference type="GO" id="GO:0006508">
    <property type="term" value="P:proteolysis"/>
    <property type="evidence" value="ECO:0007669"/>
    <property type="project" value="InterPro"/>
</dbReference>
<sequence length="224" mass="24670">MMSTLINGKLVEFKLDSGAEISVLGERAWRQLGKPAVRPIGPVGSYGTMGPMIGRARVRMSFAGRKEMTDVAVARGLDRISLFGRDLIDLFKLENHYKPGNRIAQPQALNSEVKAGSAGEMHEMKSAVDREGPVSRVKQVLARHEAVFAPGRGRFKLAEANLSLVAGSRPRMHKPRRVPPALLEATDGRLAKLLEDQILKPVKWAEWGTPLVLVPKTVVTKRHE</sequence>
<evidence type="ECO:0000256" key="1">
    <source>
        <dbReference type="ARBA" id="ARBA00022679"/>
    </source>
</evidence>
<dbReference type="PANTHER" id="PTHR37984">
    <property type="entry name" value="PROTEIN CBG26694"/>
    <property type="match status" value="1"/>
</dbReference>
<dbReference type="GO" id="GO:0016779">
    <property type="term" value="F:nucleotidyltransferase activity"/>
    <property type="evidence" value="ECO:0007669"/>
    <property type="project" value="UniProtKB-KW"/>
</dbReference>
<evidence type="ECO:0000256" key="5">
    <source>
        <dbReference type="ARBA" id="ARBA00022801"/>
    </source>
</evidence>
<evidence type="ECO:0000259" key="6">
    <source>
        <dbReference type="PROSITE" id="PS50175"/>
    </source>
</evidence>
<dbReference type="InterPro" id="IPR021109">
    <property type="entry name" value="Peptidase_aspartic_dom_sf"/>
</dbReference>
<evidence type="ECO:0000256" key="3">
    <source>
        <dbReference type="ARBA" id="ARBA00022722"/>
    </source>
</evidence>
<proteinExistence type="predicted"/>
<protein>
    <submittedName>
        <fullName evidence="8">Peptidase A2 domain-containing protein</fullName>
    </submittedName>
</protein>
<evidence type="ECO:0000313" key="8">
    <source>
        <dbReference type="WBParaSite" id="Pan_g11513.t1"/>
    </source>
</evidence>
<accession>A0A7E4UR70</accession>
<keyword evidence="4" id="KW-0255">Endonuclease</keyword>
<keyword evidence="3" id="KW-0540">Nuclease</keyword>
<dbReference type="InterPro" id="IPR001995">
    <property type="entry name" value="Peptidase_A2_cat"/>
</dbReference>
<evidence type="ECO:0000313" key="7">
    <source>
        <dbReference type="Proteomes" id="UP000492821"/>
    </source>
</evidence>
<dbReference type="InterPro" id="IPR043502">
    <property type="entry name" value="DNA/RNA_pol_sf"/>
</dbReference>
<dbReference type="Proteomes" id="UP000492821">
    <property type="component" value="Unassembled WGS sequence"/>
</dbReference>
<reference evidence="8" key="2">
    <citation type="submission" date="2020-10" db="UniProtKB">
        <authorList>
            <consortium name="WormBaseParasite"/>
        </authorList>
    </citation>
    <scope>IDENTIFICATION</scope>
</reference>
<reference evidence="7" key="1">
    <citation type="journal article" date="2013" name="Genetics">
        <title>The draft genome and transcriptome of Panagrellus redivivus are shaped by the harsh demands of a free-living lifestyle.</title>
        <authorList>
            <person name="Srinivasan J."/>
            <person name="Dillman A.R."/>
            <person name="Macchietto M.G."/>
            <person name="Heikkinen L."/>
            <person name="Lakso M."/>
            <person name="Fracchia K.M."/>
            <person name="Antoshechkin I."/>
            <person name="Mortazavi A."/>
            <person name="Wong G."/>
            <person name="Sternberg P.W."/>
        </authorList>
    </citation>
    <scope>NUCLEOTIDE SEQUENCE [LARGE SCALE GENOMIC DNA]</scope>
    <source>
        <strain evidence="7">MT8872</strain>
    </source>
</reference>
<keyword evidence="7" id="KW-1185">Reference proteome</keyword>
<dbReference type="PROSITE" id="PS50175">
    <property type="entry name" value="ASP_PROT_RETROV"/>
    <property type="match status" value="1"/>
</dbReference>
<dbReference type="PANTHER" id="PTHR37984:SF5">
    <property type="entry name" value="PROTEIN NYNRIN-LIKE"/>
    <property type="match status" value="1"/>
</dbReference>
<evidence type="ECO:0000256" key="4">
    <source>
        <dbReference type="ARBA" id="ARBA00022759"/>
    </source>
</evidence>
<feature type="domain" description="Peptidase A2" evidence="6">
    <location>
        <begin position="11"/>
        <end position="87"/>
    </location>
</feature>
<dbReference type="GO" id="GO:0004519">
    <property type="term" value="F:endonuclease activity"/>
    <property type="evidence" value="ECO:0007669"/>
    <property type="project" value="UniProtKB-KW"/>
</dbReference>
<dbReference type="Gene3D" id="3.10.10.10">
    <property type="entry name" value="HIV Type 1 Reverse Transcriptase, subunit A, domain 1"/>
    <property type="match status" value="1"/>
</dbReference>
<organism evidence="7 8">
    <name type="scientific">Panagrellus redivivus</name>
    <name type="common">Microworm</name>
    <dbReference type="NCBI Taxonomy" id="6233"/>
    <lineage>
        <taxon>Eukaryota</taxon>
        <taxon>Metazoa</taxon>
        <taxon>Ecdysozoa</taxon>
        <taxon>Nematoda</taxon>
        <taxon>Chromadorea</taxon>
        <taxon>Rhabditida</taxon>
        <taxon>Tylenchina</taxon>
        <taxon>Panagrolaimomorpha</taxon>
        <taxon>Panagrolaimoidea</taxon>
        <taxon>Panagrolaimidae</taxon>
        <taxon>Panagrellus</taxon>
    </lineage>
</organism>
<dbReference type="InterPro" id="IPR050951">
    <property type="entry name" value="Retrovirus_Pol_polyprotein"/>
</dbReference>
<name>A0A7E4UR70_PANRE</name>
<dbReference type="SUPFAM" id="SSF56672">
    <property type="entry name" value="DNA/RNA polymerases"/>
    <property type="match status" value="1"/>
</dbReference>